<dbReference type="AlphaFoldDB" id="A0A5S3YTN2"/>
<dbReference type="SUPFAM" id="SSF48295">
    <property type="entry name" value="TrpR-like"/>
    <property type="match status" value="1"/>
</dbReference>
<comment type="caution">
    <text evidence="2">The sequence shown here is derived from an EMBL/GenBank/DDBJ whole genome shotgun (WGS) entry which is preliminary data.</text>
</comment>
<reference evidence="2 3" key="1">
    <citation type="submission" date="2017-12" db="EMBL/GenBank/DDBJ databases">
        <authorList>
            <person name="Paulsen S."/>
            <person name="Gram L.K."/>
        </authorList>
    </citation>
    <scope>NUCLEOTIDE SEQUENCE [LARGE SCALE GENOMIC DNA]</scope>
    <source>
        <strain evidence="2 3">S1189</strain>
    </source>
</reference>
<proteinExistence type="predicted"/>
<feature type="domain" description="Insertion element IS150 protein InsJ-like helix-turn-helix" evidence="1">
    <location>
        <begin position="32"/>
        <end position="66"/>
    </location>
</feature>
<sequence length="69" mass="7935">MQDLTLFVLEKQKQINIQPISFYKDKYHDDDKLAMANAYLDGRYTMAEIAAEFGVHYSTVSRAVAKCKT</sequence>
<dbReference type="RefSeq" id="WP_138567881.1">
    <property type="nucleotide sequence ID" value="NZ_PNCM01000025.1"/>
</dbReference>
<dbReference type="OrthoDB" id="181267at2"/>
<dbReference type="Gene3D" id="1.10.10.60">
    <property type="entry name" value="Homeodomain-like"/>
    <property type="match status" value="1"/>
</dbReference>
<dbReference type="Pfam" id="PF13518">
    <property type="entry name" value="HTH_28"/>
    <property type="match status" value="1"/>
</dbReference>
<dbReference type="InterPro" id="IPR055247">
    <property type="entry name" value="InsJ-like_HTH"/>
</dbReference>
<name>A0A5S3YTN2_9GAMM</name>
<evidence type="ECO:0000313" key="2">
    <source>
        <dbReference type="EMBL" id="TMP79922.1"/>
    </source>
</evidence>
<dbReference type="GO" id="GO:0043565">
    <property type="term" value="F:sequence-specific DNA binding"/>
    <property type="evidence" value="ECO:0007669"/>
    <property type="project" value="InterPro"/>
</dbReference>
<dbReference type="InterPro" id="IPR010921">
    <property type="entry name" value="Trp_repressor/repl_initiator"/>
</dbReference>
<dbReference type="EMBL" id="PNCM01000025">
    <property type="protein sequence ID" value="TMP79922.1"/>
    <property type="molecule type" value="Genomic_DNA"/>
</dbReference>
<reference evidence="3" key="2">
    <citation type="submission" date="2019-06" db="EMBL/GenBank/DDBJ databases">
        <title>Co-occurence of chitin degradation, pigmentation and bioactivity in marine Pseudoalteromonas.</title>
        <authorList>
            <person name="Sonnenschein E.C."/>
            <person name="Bech P.K."/>
        </authorList>
    </citation>
    <scope>NUCLEOTIDE SEQUENCE [LARGE SCALE GENOMIC DNA]</scope>
    <source>
        <strain evidence="3">S1189</strain>
    </source>
</reference>
<gene>
    <name evidence="2" type="ORF">CWB73_12505</name>
</gene>
<evidence type="ECO:0000259" key="1">
    <source>
        <dbReference type="Pfam" id="PF13518"/>
    </source>
</evidence>
<organism evidence="2 3">
    <name type="scientific">Pseudoalteromonas phenolica</name>
    <dbReference type="NCBI Taxonomy" id="161398"/>
    <lineage>
        <taxon>Bacteria</taxon>
        <taxon>Pseudomonadati</taxon>
        <taxon>Pseudomonadota</taxon>
        <taxon>Gammaproteobacteria</taxon>
        <taxon>Alteromonadales</taxon>
        <taxon>Pseudoalteromonadaceae</taxon>
        <taxon>Pseudoalteromonas</taxon>
    </lineage>
</organism>
<accession>A0A5S3YTN2</accession>
<dbReference type="Proteomes" id="UP000307362">
    <property type="component" value="Unassembled WGS sequence"/>
</dbReference>
<evidence type="ECO:0000313" key="3">
    <source>
        <dbReference type="Proteomes" id="UP000307362"/>
    </source>
</evidence>
<protein>
    <recommendedName>
        <fullName evidence="1">Insertion element IS150 protein InsJ-like helix-turn-helix domain-containing protein</fullName>
    </recommendedName>
</protein>